<sequence>MRFHDLRHGAATLSLLGKVDMKVISATLGHSRSSFTADTYTSVLPEVARAEAVAAVVPLRRDGHTMATPDTENAPAEIISLGGGAGSGGGSGI</sequence>
<dbReference type="InterPro" id="IPR002104">
    <property type="entry name" value="Integrase_catalytic"/>
</dbReference>
<protein>
    <recommendedName>
        <fullName evidence="3">Tyr recombinase domain-containing protein</fullName>
    </recommendedName>
</protein>
<dbReference type="Proteomes" id="UP001596074">
    <property type="component" value="Unassembled WGS sequence"/>
</dbReference>
<comment type="caution">
    <text evidence="4">The sequence shown here is derived from an EMBL/GenBank/DDBJ whole genome shotgun (WGS) entry which is preliminary data.</text>
</comment>
<dbReference type="EMBL" id="JBHSON010000036">
    <property type="protein sequence ID" value="MFC5748825.1"/>
    <property type="molecule type" value="Genomic_DNA"/>
</dbReference>
<dbReference type="RefSeq" id="WP_378284575.1">
    <property type="nucleotide sequence ID" value="NZ_JBHSON010000036.1"/>
</dbReference>
<organism evidence="4 5">
    <name type="scientific">Actinomadura rugatobispora</name>
    <dbReference type="NCBI Taxonomy" id="1994"/>
    <lineage>
        <taxon>Bacteria</taxon>
        <taxon>Bacillati</taxon>
        <taxon>Actinomycetota</taxon>
        <taxon>Actinomycetes</taxon>
        <taxon>Streptosporangiales</taxon>
        <taxon>Thermomonosporaceae</taxon>
        <taxon>Actinomadura</taxon>
    </lineage>
</organism>
<keyword evidence="1" id="KW-0233">DNA recombination</keyword>
<evidence type="ECO:0000313" key="5">
    <source>
        <dbReference type="Proteomes" id="UP001596074"/>
    </source>
</evidence>
<reference evidence="5" key="1">
    <citation type="journal article" date="2019" name="Int. J. Syst. Evol. Microbiol.">
        <title>The Global Catalogue of Microorganisms (GCM) 10K type strain sequencing project: providing services to taxonomists for standard genome sequencing and annotation.</title>
        <authorList>
            <consortium name="The Broad Institute Genomics Platform"/>
            <consortium name="The Broad Institute Genome Sequencing Center for Infectious Disease"/>
            <person name="Wu L."/>
            <person name="Ma J."/>
        </authorList>
    </citation>
    <scope>NUCLEOTIDE SEQUENCE [LARGE SCALE GENOMIC DNA]</scope>
    <source>
        <strain evidence="5">KCTC 42087</strain>
    </source>
</reference>
<gene>
    <name evidence="4" type="ORF">ACFPZN_24680</name>
</gene>
<dbReference type="InterPro" id="IPR013762">
    <property type="entry name" value="Integrase-like_cat_sf"/>
</dbReference>
<feature type="region of interest" description="Disordered" evidence="2">
    <location>
        <begin position="64"/>
        <end position="93"/>
    </location>
</feature>
<proteinExistence type="predicted"/>
<feature type="compositionally biased region" description="Gly residues" evidence="2">
    <location>
        <begin position="81"/>
        <end position="93"/>
    </location>
</feature>
<evidence type="ECO:0000256" key="1">
    <source>
        <dbReference type="ARBA" id="ARBA00023172"/>
    </source>
</evidence>
<evidence type="ECO:0000256" key="2">
    <source>
        <dbReference type="SAM" id="MobiDB-lite"/>
    </source>
</evidence>
<dbReference type="PROSITE" id="PS51898">
    <property type="entry name" value="TYR_RECOMBINASE"/>
    <property type="match status" value="1"/>
</dbReference>
<feature type="domain" description="Tyr recombinase" evidence="3">
    <location>
        <begin position="1"/>
        <end position="53"/>
    </location>
</feature>
<dbReference type="InterPro" id="IPR011010">
    <property type="entry name" value="DNA_brk_join_enz"/>
</dbReference>
<accession>A0ABW0ZZV9</accession>
<evidence type="ECO:0000259" key="3">
    <source>
        <dbReference type="PROSITE" id="PS51898"/>
    </source>
</evidence>
<keyword evidence="5" id="KW-1185">Reference proteome</keyword>
<dbReference type="SUPFAM" id="SSF56349">
    <property type="entry name" value="DNA breaking-rejoining enzymes"/>
    <property type="match status" value="1"/>
</dbReference>
<name>A0ABW0ZZV9_9ACTN</name>
<dbReference type="Gene3D" id="1.10.443.10">
    <property type="entry name" value="Intergrase catalytic core"/>
    <property type="match status" value="1"/>
</dbReference>
<evidence type="ECO:0000313" key="4">
    <source>
        <dbReference type="EMBL" id="MFC5748825.1"/>
    </source>
</evidence>